<evidence type="ECO:0000256" key="1">
    <source>
        <dbReference type="SAM" id="MobiDB-lite"/>
    </source>
</evidence>
<dbReference type="EMBL" id="HBIH01010431">
    <property type="protein sequence ID" value="CAE0323701.1"/>
    <property type="molecule type" value="Transcribed_RNA"/>
</dbReference>
<accession>A0A7S3IHC2</accession>
<dbReference type="AlphaFoldDB" id="A0A7S3IHC2"/>
<feature type="compositionally biased region" description="Acidic residues" evidence="1">
    <location>
        <begin position="47"/>
        <end position="69"/>
    </location>
</feature>
<feature type="region of interest" description="Disordered" evidence="1">
    <location>
        <begin position="1"/>
        <end position="162"/>
    </location>
</feature>
<proteinExistence type="predicted"/>
<protein>
    <submittedName>
        <fullName evidence="2">Uncharacterized protein</fullName>
    </submittedName>
</protein>
<feature type="compositionally biased region" description="Basic and acidic residues" evidence="1">
    <location>
        <begin position="1"/>
        <end position="23"/>
    </location>
</feature>
<evidence type="ECO:0000313" key="2">
    <source>
        <dbReference type="EMBL" id="CAE0323701.1"/>
    </source>
</evidence>
<reference evidence="2" key="1">
    <citation type="submission" date="2021-01" db="EMBL/GenBank/DDBJ databases">
        <authorList>
            <person name="Corre E."/>
            <person name="Pelletier E."/>
            <person name="Niang G."/>
            <person name="Scheremetjew M."/>
            <person name="Finn R."/>
            <person name="Kale V."/>
            <person name="Holt S."/>
            <person name="Cochrane G."/>
            <person name="Meng A."/>
            <person name="Brown T."/>
            <person name="Cohen L."/>
        </authorList>
    </citation>
    <scope>NUCLEOTIDE SEQUENCE</scope>
    <source>
        <strain evidence="2">S3</strain>
    </source>
</reference>
<feature type="compositionally biased region" description="Basic and acidic residues" evidence="1">
    <location>
        <begin position="92"/>
        <end position="111"/>
    </location>
</feature>
<feature type="compositionally biased region" description="Polar residues" evidence="1">
    <location>
        <begin position="24"/>
        <end position="36"/>
    </location>
</feature>
<gene>
    <name evidence="2" type="ORF">SINC0208_LOCUS4287</name>
</gene>
<sequence length="162" mass="18973">MVKEPKKDVKQQIKGLNQDKSEINKSQGNKSQTSGVVNAEEIKIDGIDEEEEESEEQDEVEVEETEEEQMDKSASRSAPKIAQNTSMQHQQKLKEKQQRIVEMENMKRQKQDVSQPEVKQQDLNKSRRSNKSPAKKGNDEEEYYDEEEEYEEEEDNEDNKNH</sequence>
<feature type="compositionally biased region" description="Acidic residues" evidence="1">
    <location>
        <begin position="139"/>
        <end position="162"/>
    </location>
</feature>
<name>A0A7S3IHC2_9SPIT</name>
<organism evidence="2">
    <name type="scientific">Strombidium inclinatum</name>
    <dbReference type="NCBI Taxonomy" id="197538"/>
    <lineage>
        <taxon>Eukaryota</taxon>
        <taxon>Sar</taxon>
        <taxon>Alveolata</taxon>
        <taxon>Ciliophora</taxon>
        <taxon>Intramacronucleata</taxon>
        <taxon>Spirotrichea</taxon>
        <taxon>Oligotrichia</taxon>
        <taxon>Strombidiidae</taxon>
        <taxon>Strombidium</taxon>
    </lineage>
</organism>